<dbReference type="Proteomes" id="UP001500454">
    <property type="component" value="Unassembled WGS sequence"/>
</dbReference>
<proteinExistence type="predicted"/>
<feature type="signal peptide" evidence="1">
    <location>
        <begin position="1"/>
        <end position="22"/>
    </location>
</feature>
<keyword evidence="1" id="KW-0732">Signal</keyword>
<name>A0ABP8JJN4_9BACT</name>
<comment type="caution">
    <text evidence="2">The sequence shown here is derived from an EMBL/GenBank/DDBJ whole genome shotgun (WGS) entry which is preliminary data.</text>
</comment>
<organism evidence="2 3">
    <name type="scientific">Hymenobacter koreensis</name>
    <dbReference type="NCBI Taxonomy" id="1084523"/>
    <lineage>
        <taxon>Bacteria</taxon>
        <taxon>Pseudomonadati</taxon>
        <taxon>Bacteroidota</taxon>
        <taxon>Cytophagia</taxon>
        <taxon>Cytophagales</taxon>
        <taxon>Hymenobacteraceae</taxon>
        <taxon>Hymenobacter</taxon>
    </lineage>
</organism>
<evidence type="ECO:0000256" key="1">
    <source>
        <dbReference type="SAM" id="SignalP"/>
    </source>
</evidence>
<keyword evidence="3" id="KW-1185">Reference proteome</keyword>
<dbReference type="EMBL" id="BAABHA010000015">
    <property type="protein sequence ID" value="GAA4391915.1"/>
    <property type="molecule type" value="Genomic_DNA"/>
</dbReference>
<feature type="chain" id="PRO_5045668286" evidence="1">
    <location>
        <begin position="23"/>
        <end position="133"/>
    </location>
</feature>
<accession>A0ABP8JJN4</accession>
<reference evidence="3" key="1">
    <citation type="journal article" date="2019" name="Int. J. Syst. Evol. Microbiol.">
        <title>The Global Catalogue of Microorganisms (GCM) 10K type strain sequencing project: providing services to taxonomists for standard genome sequencing and annotation.</title>
        <authorList>
            <consortium name="The Broad Institute Genomics Platform"/>
            <consortium name="The Broad Institute Genome Sequencing Center for Infectious Disease"/>
            <person name="Wu L."/>
            <person name="Ma J."/>
        </authorList>
    </citation>
    <scope>NUCLEOTIDE SEQUENCE [LARGE SCALE GENOMIC DNA]</scope>
    <source>
        <strain evidence="3">JCM 17924</strain>
    </source>
</reference>
<sequence length="133" mass="14494">MAYVAAMKHLLLSLLLSGVAVAAFGQNTYCLGCSAAQVRDMALEQPGRVELRATSQVLVFGRTDSLSRSTYRLAGGKVVEVNHSYPASSFLVAAADKDLGKPRPDGSWLQGKVLVRKRYDGNRVVYVYRQTGR</sequence>
<evidence type="ECO:0000313" key="3">
    <source>
        <dbReference type="Proteomes" id="UP001500454"/>
    </source>
</evidence>
<gene>
    <name evidence="2" type="ORF">GCM10023186_41810</name>
</gene>
<protein>
    <submittedName>
        <fullName evidence="2">Uncharacterized protein</fullName>
    </submittedName>
</protein>
<evidence type="ECO:0000313" key="2">
    <source>
        <dbReference type="EMBL" id="GAA4391915.1"/>
    </source>
</evidence>